<keyword evidence="15" id="KW-0460">Magnesium</keyword>
<protein>
    <recommendedName>
        <fullName evidence="4">Ribonuclease G</fullName>
    </recommendedName>
</protein>
<keyword evidence="13" id="KW-0255">Endonuclease</keyword>
<evidence type="ECO:0000256" key="3">
    <source>
        <dbReference type="ARBA" id="ARBA00005663"/>
    </source>
</evidence>
<keyword evidence="12" id="KW-0699">rRNA-binding</keyword>
<keyword evidence="17" id="KW-0472">Membrane</keyword>
<dbReference type="InterPro" id="IPR012340">
    <property type="entry name" value="NA-bd_OB-fold"/>
</dbReference>
<reference evidence="20 21" key="1">
    <citation type="submission" date="2021-03" db="EMBL/GenBank/DDBJ databases">
        <title>Geobacter metallireducens gen. nov. sp. nov., a microorganism capable of coupling the complete oxidation of organic compounds to the reduction of iron and other metals.</title>
        <authorList>
            <person name="Li Y."/>
        </authorList>
    </citation>
    <scope>NUCLEOTIDE SEQUENCE [LARGE SCALE GENOMIC DNA]</scope>
    <source>
        <strain evidence="20 21">Jerry-YX</strain>
    </source>
</reference>
<comment type="subcellular location">
    <subcellularLocation>
        <location evidence="2">Cytoplasm</location>
    </subcellularLocation>
</comment>
<feature type="compositionally biased region" description="Basic and acidic residues" evidence="18">
    <location>
        <begin position="588"/>
        <end position="601"/>
    </location>
</feature>
<feature type="compositionally biased region" description="Basic residues" evidence="18">
    <location>
        <begin position="663"/>
        <end position="673"/>
    </location>
</feature>
<keyword evidence="14" id="KW-0378">Hydrolase</keyword>
<dbReference type="EMBL" id="CP071382">
    <property type="protein sequence ID" value="QSV45904.1"/>
    <property type="molecule type" value="Genomic_DNA"/>
</dbReference>
<feature type="domain" description="S1 motif" evidence="19">
    <location>
        <begin position="40"/>
        <end position="125"/>
    </location>
</feature>
<keyword evidence="8" id="KW-0698">rRNA processing</keyword>
<evidence type="ECO:0000256" key="10">
    <source>
        <dbReference type="ARBA" id="ARBA00022722"/>
    </source>
</evidence>
<feature type="compositionally biased region" description="Low complexity" evidence="18">
    <location>
        <begin position="684"/>
        <end position="699"/>
    </location>
</feature>
<keyword evidence="21" id="KW-1185">Reference proteome</keyword>
<keyword evidence="5" id="KW-1003">Cell membrane</keyword>
<organism evidence="20 21">
    <name type="scientific">Geobacter benzoatilyticus</name>
    <dbReference type="NCBI Taxonomy" id="2815309"/>
    <lineage>
        <taxon>Bacteria</taxon>
        <taxon>Pseudomonadati</taxon>
        <taxon>Thermodesulfobacteriota</taxon>
        <taxon>Desulfuromonadia</taxon>
        <taxon>Geobacterales</taxon>
        <taxon>Geobacteraceae</taxon>
        <taxon>Geobacter</taxon>
    </lineage>
</organism>
<dbReference type="InterPro" id="IPR019307">
    <property type="entry name" value="RNA-bd_AU-1/RNase_E/G"/>
</dbReference>
<sequence>MAKKMLINAMHPEESRVAIVEDGKLDNLDIEIAGSEQTRGNVYKGVVVRVEPGLQAAFVDIGAKRLGFLQMGEIHPSFWQWRDDVPHENRNRRPRIQEILRRGQELIVQVEKGERDMKGAALTTYMSFPGRYMVLMPGSDSAGISRKVESEADRKKLKEKISQMEIPEGIGYIVRTEALGKTKTELNKDLQNLLNLHNSIMEKAAAAKAPALIYQEMNVVIRTIRDYFTAEIDEVLVDSKEVYKEARDFFKQTMPKYEKLVKLHTEKRPIFSRYQIEEQIDLIYEKKVPLKSGGYLIIEPTEALVSIDVNSGKTTGEKGVEDTAYKTNLEAAEEAARQLRLRDLGGLIVLDFIDMRDRKHNSAVEKVLKTALKEDKARVEVGRISQFGMLEMSRQRIKQTLEQGSTLECPHCSGRGKVKNVESMALSFLRKVHAAAAKGTVAEVHGGLPLEVAYYLLNRKKRELARIEDDYDIVVTVKGRTSFLMNELELETVKRDKPAHVEHNAEPAEPLEKKPETVTETSKLIEAEESAPQEGTEGKKRKRRRSRKKSTVDDAQAASLAGEGQHDEEQPDEEAIVEPEVEEQLPENEERADTPQGDEAKKKRRRRRRRSKKPRVEESDESQLTDEGTGETPSATEAAADTGEESVVKTAGEEEPAADEGKKKRRRRKRRSVKRDEDGAVAVETATPQEAPVEAAEPVQAPPAVEPPPEKAEPKPKKPRAPRTKKNAAVTDAAESPAAVEMPAEPASVEPPPAKPARKRSPRKKAADATAADSPETPPTAPAPEAEVPKRKRAPRKKKEEPSETP</sequence>
<dbReference type="PANTHER" id="PTHR30001">
    <property type="entry name" value="RIBONUCLEASE"/>
    <property type="match status" value="1"/>
</dbReference>
<evidence type="ECO:0000256" key="17">
    <source>
        <dbReference type="ARBA" id="ARBA00023136"/>
    </source>
</evidence>
<dbReference type="NCBIfam" id="TIGR00757">
    <property type="entry name" value="RNaseEG"/>
    <property type="match status" value="1"/>
</dbReference>
<keyword evidence="6" id="KW-0963">Cytoplasm</keyword>
<evidence type="ECO:0000256" key="12">
    <source>
        <dbReference type="ARBA" id="ARBA00022730"/>
    </source>
</evidence>
<dbReference type="RefSeq" id="WP_207163695.1">
    <property type="nucleotide sequence ID" value="NZ_CP071382.1"/>
</dbReference>
<dbReference type="Gene3D" id="2.40.50.140">
    <property type="entry name" value="Nucleic acid-binding proteins"/>
    <property type="match status" value="1"/>
</dbReference>
<evidence type="ECO:0000256" key="14">
    <source>
        <dbReference type="ARBA" id="ARBA00022801"/>
    </source>
</evidence>
<evidence type="ECO:0000256" key="18">
    <source>
        <dbReference type="SAM" id="MobiDB-lite"/>
    </source>
</evidence>
<evidence type="ECO:0000256" key="5">
    <source>
        <dbReference type="ARBA" id="ARBA00022475"/>
    </source>
</evidence>
<keyword evidence="11" id="KW-0479">Metal-binding</keyword>
<feature type="compositionally biased region" description="Acidic residues" evidence="18">
    <location>
        <begin position="569"/>
        <end position="587"/>
    </location>
</feature>
<keyword evidence="9" id="KW-0819">tRNA processing</keyword>
<dbReference type="PANTHER" id="PTHR30001:SF1">
    <property type="entry name" value="RIBONUCLEASE E_G-LIKE PROTEIN, CHLOROPLASTIC"/>
    <property type="match status" value="1"/>
</dbReference>
<gene>
    <name evidence="20" type="ORF">JZM60_00995</name>
</gene>
<feature type="region of interest" description="Disordered" evidence="18">
    <location>
        <begin position="495"/>
        <end position="806"/>
    </location>
</feature>
<evidence type="ECO:0000256" key="15">
    <source>
        <dbReference type="ARBA" id="ARBA00022842"/>
    </source>
</evidence>
<evidence type="ECO:0000313" key="21">
    <source>
        <dbReference type="Proteomes" id="UP000663651"/>
    </source>
</evidence>
<feature type="compositionally biased region" description="Basic residues" evidence="18">
    <location>
        <begin position="539"/>
        <end position="549"/>
    </location>
</feature>
<proteinExistence type="inferred from homology"/>
<evidence type="ECO:0000256" key="2">
    <source>
        <dbReference type="ARBA" id="ARBA00004496"/>
    </source>
</evidence>
<dbReference type="SMART" id="SM00316">
    <property type="entry name" value="S1"/>
    <property type="match status" value="1"/>
</dbReference>
<dbReference type="Pfam" id="PF10150">
    <property type="entry name" value="RNase_E_G"/>
    <property type="match status" value="1"/>
</dbReference>
<evidence type="ECO:0000256" key="4">
    <source>
        <dbReference type="ARBA" id="ARBA00017719"/>
    </source>
</evidence>
<dbReference type="PROSITE" id="PS50126">
    <property type="entry name" value="S1"/>
    <property type="match status" value="1"/>
</dbReference>
<dbReference type="Proteomes" id="UP000663651">
    <property type="component" value="Chromosome"/>
</dbReference>
<dbReference type="InterPro" id="IPR004659">
    <property type="entry name" value="RNase_E/G"/>
</dbReference>
<evidence type="ECO:0000256" key="1">
    <source>
        <dbReference type="ARBA" id="ARBA00001946"/>
    </source>
</evidence>
<evidence type="ECO:0000256" key="9">
    <source>
        <dbReference type="ARBA" id="ARBA00022694"/>
    </source>
</evidence>
<evidence type="ECO:0000313" key="20">
    <source>
        <dbReference type="EMBL" id="QSV45904.1"/>
    </source>
</evidence>
<dbReference type="Pfam" id="PF00575">
    <property type="entry name" value="S1"/>
    <property type="match status" value="1"/>
</dbReference>
<evidence type="ECO:0000256" key="11">
    <source>
        <dbReference type="ARBA" id="ARBA00022723"/>
    </source>
</evidence>
<feature type="compositionally biased region" description="Basic and acidic residues" evidence="18">
    <location>
        <begin position="495"/>
        <end position="517"/>
    </location>
</feature>
<dbReference type="Gene3D" id="3.40.1260.20">
    <property type="entry name" value="Ribonuclease E, catalytic domain"/>
    <property type="match status" value="1"/>
</dbReference>
<dbReference type="InterPro" id="IPR048583">
    <property type="entry name" value="RNase_E_G_thioredoxin-like"/>
</dbReference>
<evidence type="ECO:0000259" key="19">
    <source>
        <dbReference type="PROSITE" id="PS50126"/>
    </source>
</evidence>
<feature type="compositionally biased region" description="Basic residues" evidence="18">
    <location>
        <begin position="602"/>
        <end position="613"/>
    </location>
</feature>
<feature type="compositionally biased region" description="Basic residues" evidence="18">
    <location>
        <begin position="717"/>
        <end position="726"/>
    </location>
</feature>
<dbReference type="HAMAP" id="MF_00970">
    <property type="entry name" value="RNase_E"/>
    <property type="match status" value="1"/>
</dbReference>
<accession>A0ABX7Q3F7</accession>
<dbReference type="InterPro" id="IPR028878">
    <property type="entry name" value="RNase_E"/>
</dbReference>
<comment type="cofactor">
    <cofactor evidence="1">
        <name>Mg(2+)</name>
        <dbReference type="ChEBI" id="CHEBI:18420"/>
    </cofactor>
</comment>
<keyword evidence="7" id="KW-0997">Cell inner membrane</keyword>
<dbReference type="InterPro" id="IPR003029">
    <property type="entry name" value="S1_domain"/>
</dbReference>
<dbReference type="CDD" id="cd04453">
    <property type="entry name" value="S1_RNase_E"/>
    <property type="match status" value="1"/>
</dbReference>
<evidence type="ECO:0000256" key="7">
    <source>
        <dbReference type="ARBA" id="ARBA00022519"/>
    </source>
</evidence>
<keyword evidence="10" id="KW-0540">Nuclease</keyword>
<evidence type="ECO:0000256" key="16">
    <source>
        <dbReference type="ARBA" id="ARBA00022884"/>
    </source>
</evidence>
<evidence type="ECO:0000256" key="13">
    <source>
        <dbReference type="ARBA" id="ARBA00022759"/>
    </source>
</evidence>
<feature type="compositionally biased region" description="Low complexity" evidence="18">
    <location>
        <begin position="733"/>
        <end position="748"/>
    </location>
</feature>
<dbReference type="SUPFAM" id="SSF50249">
    <property type="entry name" value="Nucleic acid-binding proteins"/>
    <property type="match status" value="1"/>
</dbReference>
<name>A0ABX7Q3F7_9BACT</name>
<keyword evidence="16" id="KW-0694">RNA-binding</keyword>
<evidence type="ECO:0000256" key="8">
    <source>
        <dbReference type="ARBA" id="ARBA00022552"/>
    </source>
</evidence>
<evidence type="ECO:0000256" key="6">
    <source>
        <dbReference type="ARBA" id="ARBA00022490"/>
    </source>
</evidence>
<comment type="similarity">
    <text evidence="3">Belongs to the RNase E/G family. RNase G subfamily.</text>
</comment>
<dbReference type="Pfam" id="PF20833">
    <property type="entry name" value="RNase_E_G_Thio"/>
    <property type="match status" value="1"/>
</dbReference>